<dbReference type="FunFam" id="3.20.20.80:FF:000071">
    <property type="entry name" value="Imaginal disc growth factor"/>
    <property type="match status" value="4"/>
</dbReference>
<dbReference type="GO" id="GO:0006032">
    <property type="term" value="P:chitin catabolic process"/>
    <property type="evidence" value="ECO:0007669"/>
    <property type="project" value="TreeGrafter"/>
</dbReference>
<proteinExistence type="inferred from homology"/>
<evidence type="ECO:0000313" key="9">
    <source>
        <dbReference type="Proteomes" id="UP000069272"/>
    </source>
</evidence>
<dbReference type="InterPro" id="IPR017853">
    <property type="entry name" value="GH"/>
</dbReference>
<dbReference type="InterPro" id="IPR015520">
    <property type="entry name" value="IDGF"/>
</dbReference>
<dbReference type="SUPFAM" id="SSF54556">
    <property type="entry name" value="Chitinase insertion domain"/>
    <property type="match status" value="3"/>
</dbReference>
<dbReference type="VEuPathDB" id="VectorBase:AALB20_037102"/>
<dbReference type="GO" id="GO:0005576">
    <property type="term" value="C:extracellular region"/>
    <property type="evidence" value="ECO:0007669"/>
    <property type="project" value="UniProtKB-SubCell"/>
</dbReference>
<keyword evidence="4" id="KW-0732">Signal</keyword>
<dbReference type="InterPro" id="IPR011583">
    <property type="entry name" value="Chitinase_II/V-like_cat"/>
</dbReference>
<dbReference type="VEuPathDB" id="VectorBase:AALB002035"/>
<dbReference type="InterPro" id="IPR029070">
    <property type="entry name" value="Chitinase_insertion_sf"/>
</dbReference>
<keyword evidence="3" id="KW-0964">Secreted</keyword>
<dbReference type="PANTHER" id="PTHR11177">
    <property type="entry name" value="CHITINASE"/>
    <property type="match status" value="1"/>
</dbReference>
<dbReference type="GO" id="GO:0004568">
    <property type="term" value="F:chitinase activity"/>
    <property type="evidence" value="ECO:0007669"/>
    <property type="project" value="TreeGrafter"/>
</dbReference>
<keyword evidence="6" id="KW-0325">Glycoprotein</keyword>
<comment type="subcellular location">
    <subcellularLocation>
        <location evidence="1">Secreted</location>
    </subcellularLocation>
</comment>
<keyword evidence="5" id="KW-1015">Disulfide bond</keyword>
<dbReference type="PROSITE" id="PS51910">
    <property type="entry name" value="GH18_2"/>
    <property type="match status" value="4"/>
</dbReference>
<dbReference type="InterPro" id="IPR050314">
    <property type="entry name" value="Glycosyl_Hydrlase_18"/>
</dbReference>
<evidence type="ECO:0000256" key="6">
    <source>
        <dbReference type="ARBA" id="ARBA00023180"/>
    </source>
</evidence>
<name>A0A182F6D4_ANOAL</name>
<dbReference type="GO" id="GO:0008061">
    <property type="term" value="F:chitin binding"/>
    <property type="evidence" value="ECO:0007669"/>
    <property type="project" value="InterPro"/>
</dbReference>
<dbReference type="InterPro" id="IPR001223">
    <property type="entry name" value="Glyco_hydro18_cat"/>
</dbReference>
<dbReference type="Proteomes" id="UP000069272">
    <property type="component" value="Chromosome 2L"/>
</dbReference>
<dbReference type="EnsemblMetazoa" id="AALB002035-RA">
    <property type="protein sequence ID" value="AALB002035-PA"/>
    <property type="gene ID" value="AALB002035"/>
</dbReference>
<dbReference type="Pfam" id="PF00704">
    <property type="entry name" value="Glyco_hydro_18"/>
    <property type="match status" value="4"/>
</dbReference>
<evidence type="ECO:0000256" key="4">
    <source>
        <dbReference type="ARBA" id="ARBA00022729"/>
    </source>
</evidence>
<evidence type="ECO:0000256" key="3">
    <source>
        <dbReference type="ARBA" id="ARBA00022525"/>
    </source>
</evidence>
<dbReference type="VEuPathDB" id="VectorBase:AALB20_036513"/>
<feature type="domain" description="GH18" evidence="7">
    <location>
        <begin position="1166"/>
        <end position="1566"/>
    </location>
</feature>
<accession>A0A182F6D4</accession>
<evidence type="ECO:0000256" key="2">
    <source>
        <dbReference type="ARBA" id="ARBA00006606"/>
    </source>
</evidence>
<reference evidence="8 9" key="1">
    <citation type="journal article" date="2017" name="G3 (Bethesda)">
        <title>The Physical Genome Mapping of Anopheles albimanus Corrected Scaffold Misassemblies and Identified Interarm Rearrangements in Genus Anopheles.</title>
        <authorList>
            <person name="Artemov G.N."/>
            <person name="Peery A.N."/>
            <person name="Jiang X."/>
            <person name="Tu Z."/>
            <person name="Stegniy V.N."/>
            <person name="Sharakhova M.V."/>
            <person name="Sharakhov I.V."/>
        </authorList>
    </citation>
    <scope>NUCLEOTIDE SEQUENCE [LARGE SCALE GENOMIC DNA]</scope>
    <source>
        <strain evidence="8 9">ALBI9_A</strain>
    </source>
</reference>
<protein>
    <recommendedName>
        <fullName evidence="7">GH18 domain-containing protein</fullName>
    </recommendedName>
</protein>
<dbReference type="GO" id="GO:0005975">
    <property type="term" value="P:carbohydrate metabolic process"/>
    <property type="evidence" value="ECO:0007669"/>
    <property type="project" value="InterPro"/>
</dbReference>
<dbReference type="VEuPathDB" id="VectorBase:AALB20_026039"/>
<dbReference type="FunFam" id="3.10.50.10:FF:000007">
    <property type="entry name" value="chitinase-like protein Idgf4"/>
    <property type="match status" value="2"/>
</dbReference>
<reference evidence="8" key="2">
    <citation type="submission" date="2022-08" db="UniProtKB">
        <authorList>
            <consortium name="EnsemblMetazoa"/>
        </authorList>
    </citation>
    <scope>IDENTIFICATION</scope>
    <source>
        <strain evidence="8">STECLA/ALBI9_A</strain>
    </source>
</reference>
<feature type="domain" description="GH18" evidence="7">
    <location>
        <begin position="887"/>
        <end position="1169"/>
    </location>
</feature>
<dbReference type="CDD" id="cd02873">
    <property type="entry name" value="GH18_IDGF"/>
    <property type="match status" value="1"/>
</dbReference>
<dbReference type="SUPFAM" id="SSF51445">
    <property type="entry name" value="(Trans)glycosidases"/>
    <property type="match status" value="4"/>
</dbReference>
<keyword evidence="9" id="KW-1185">Reference proteome</keyword>
<feature type="domain" description="GH18" evidence="7">
    <location>
        <begin position="26"/>
        <end position="442"/>
    </location>
</feature>
<comment type="similarity">
    <text evidence="2">Belongs to the glycosyl hydrolase 18 family. IDGF subfamily.</text>
</comment>
<dbReference type="Gene3D" id="3.20.20.80">
    <property type="entry name" value="Glycosidases"/>
    <property type="match status" value="4"/>
</dbReference>
<dbReference type="PANTHER" id="PTHR11177:SF235">
    <property type="entry name" value="CHITINASE-LIKE PROTEIN IDGF1-RELATED"/>
    <property type="match status" value="1"/>
</dbReference>
<dbReference type="SMART" id="SM00636">
    <property type="entry name" value="Glyco_18"/>
    <property type="match status" value="4"/>
</dbReference>
<dbReference type="Gene3D" id="3.10.50.10">
    <property type="match status" value="3"/>
</dbReference>
<sequence>MWWKKLGVALLLLVATSHYVQSQQPAKVLCYYDAANFLIEGLGKVPLSDIDTALPFCTHLVYGYAAIDVETNKAVSKQPNLDLDTGKGNYRAATQLKSKYPSLKVLLGLGGYKFSEPSIKYLTLLESGAARITFINSVYSLLKTYGFDGIDLAWQFPQNKPKKVRGKLGSAWHGFKKVFSGDSVLDEKADEHREEFTALLRELKNAFRSDGYQLGITVLPHVNSSIFIDIPAVINYLDFVNIAAYDQQTPFRNPKEADFAAPLYELTDRVAGNSVDGLVRHWLANNAPASKLIVSIPTFGRGWKLTEDSGITGVPPLVADGPSGPGKQLQSEGFYSWAEVCAMLPNPSNTGLKGADGPLRKVGDPTKRFGSYAFRLPDKDGANGVWISYEDPDTAGNKAGYVKAKSLGGIAINDLSQDDVRGTCAGEKFPILRAAKYRLFSSRDRPMWLARSSVLALVLTVVAVSAQNATTGPKVLCYYEGKNSAREGLAKVTVTDIELALPFCTHLIYGFAGIDPATYRIRTPVANLDLDEGLGQYRMVTTLKKRYPGLRVYLSLGGNTDLTEEKPFEKYLSLLESAGSRTAFINSAYTLIKTYGFDGLDLAWQFPQTKPKRIRGLPGKLWHGFKKLFTGDSVLDAKADEHREEFTALVRDLKNAFAPDHFQLGFTQLPHVNESIFLDIPLLKDNLEYVNIAAYDQQTPDRNPKEGDFYAPIYEPTERVAGNNVHAKVKAWSVAGTPLEKIVVGIATYGRAWTLNEDSGITGVPPIPADGPAPPGPHTGTAGSYSYGEVCAMLPNPSNAVAKGADYPLRKINDPTKRFGPYAFRIPDDSGKHGVWVSYEDPESAGNKAAYVKAKGLGGISINELAADDFRGTCSDPLTGKVTLTDIELALPYCTHLVYGYAGIDSKTYQLKPLNEALDLDAGRGQYRVATALKNRFPGLKVYLSVGDYYDLTEKDNSAKYLALLESNDSILAFVSSARTLLKEYGFDGLDLAWQFPQPAPTQTTDHILESKGYAHRDGFTKLIRELGGAFGTDELELGYTIPPHVNESFFLDIEQLKDWLVYVNINAFDQNNQQRNPEEADYTAPIYEAPGRTPGNNIDAKVKLWSSAGTPLDKIIVGIPTFGRGWNLFQLQVALTMIKIARSFVLIGLIVVIACTLATSAPNVPKVLCYYDGEASLKSDALAGKVTLSDIESALAYCTHLVYGYAGIDATTYHLKPLNEVLDLDSGKGQFRVATGLKYRFPGLKVYLSVGAYYDLTEQEKSSVKYLTLLEASESRAAFIESTRNLLKEYGFDGLDLAWQFPQSKPKGNSDTILDTKATEHREQFIILVRDLLTAFNLDKLELGYTQLPHVNDTIFLNIPKLNNLHLQYISINAFDQQIPQRNPNEADYLAPLYELQGRIPGKNVEASVQAWTKQGTAPAKIVVGIPTYGRGWKLVKESGTTGIPPVIANGPSTIKSYSSYAGYYSYGEVCSILANPSATSANPIHKVHDPRFGPYAFRVPDGNEENGVWLTYENAESATNKARYVKEAGLGGIAVNDLADDDYMGRCSIEAFSITLAVSKALAL</sequence>
<dbReference type="VEuPathDB" id="VectorBase:AALB20_036185"/>
<feature type="domain" description="GH18" evidence="7">
    <location>
        <begin position="473"/>
        <end position="891"/>
    </location>
</feature>
<evidence type="ECO:0000259" key="7">
    <source>
        <dbReference type="PROSITE" id="PS51910"/>
    </source>
</evidence>
<dbReference type="STRING" id="7167.A0A182F6D4"/>
<evidence type="ECO:0000313" key="8">
    <source>
        <dbReference type="EnsemblMetazoa" id="AALB002035-PA"/>
    </source>
</evidence>
<evidence type="ECO:0000256" key="1">
    <source>
        <dbReference type="ARBA" id="ARBA00004613"/>
    </source>
</evidence>
<evidence type="ECO:0000256" key="5">
    <source>
        <dbReference type="ARBA" id="ARBA00023157"/>
    </source>
</evidence>
<organism evidence="8 9">
    <name type="scientific">Anopheles albimanus</name>
    <name type="common">New world malaria mosquito</name>
    <dbReference type="NCBI Taxonomy" id="7167"/>
    <lineage>
        <taxon>Eukaryota</taxon>
        <taxon>Metazoa</taxon>
        <taxon>Ecdysozoa</taxon>
        <taxon>Arthropoda</taxon>
        <taxon>Hexapoda</taxon>
        <taxon>Insecta</taxon>
        <taxon>Pterygota</taxon>
        <taxon>Neoptera</taxon>
        <taxon>Endopterygota</taxon>
        <taxon>Diptera</taxon>
        <taxon>Nematocera</taxon>
        <taxon>Culicoidea</taxon>
        <taxon>Culicidae</taxon>
        <taxon>Anophelinae</taxon>
        <taxon>Anopheles</taxon>
    </lineage>
</organism>